<sequence length="571" mass="62980">MDFEVRHVSGIENCFLSLPLPLIQTLESTRPGLFSQVLTLELRCLSTDRHWTAAWSGASSSSSSIEIARQFAECISLPDNTTVQVRVVSSVASATLVTIEPDTEDDWEVLELNAEQAEAAILKQVRIVHEGMRFPLWLHGRTIITFVVVSTSPKKSVAEVAVAPKRRKKDVKKEGSGGAKEYNMPKALLRLQDSDERLFHTCDVEGLEVSVALTSVGYVHPETAKRFSLDALQLVVVLPRLSLKQSMNAPDGDVSRMKNASVLKEEKNEARQAVVRILFSDSMAKGHLMIAPSLRSYLRAGSEVMSLSLSPCHFKMIVQEKNIEKNGLQVLDSQKIQKPINVPSKTGPMSSVDSVDLSIHDEVVSALSHDFTSEGDGETTHESDNRKGLRKLLQAWFLAQLNAISSIAGAKVDSLLLGKETLLQFEVKGYDFRTNRKVKVSSNSRTSLENRNNTGRAPVGFLYVLTVSEESLPSTKSNVYKLALDKDKNDHLQLTELFGKLLLGDPVSFYSVKEKTSMKNFGSDVSSLSWMGTSASDVINRMTVLLSPVYGSWFSSHDIPLPGHVLIFGPH</sequence>
<dbReference type="Pfam" id="PF09262">
    <property type="entry name" value="PEX-1N"/>
    <property type="match status" value="1"/>
</dbReference>
<dbReference type="InterPro" id="IPR029067">
    <property type="entry name" value="CDC48_domain_2-like_sf"/>
</dbReference>
<dbReference type="EMBL" id="JAKUCV010005626">
    <property type="protein sequence ID" value="KAJ4830509.1"/>
    <property type="molecule type" value="Genomic_DNA"/>
</dbReference>
<evidence type="ECO:0000259" key="3">
    <source>
        <dbReference type="Pfam" id="PF09262"/>
    </source>
</evidence>
<dbReference type="GO" id="GO:0005777">
    <property type="term" value="C:peroxisome"/>
    <property type="evidence" value="ECO:0007669"/>
    <property type="project" value="InterPro"/>
</dbReference>
<feature type="domain" description="Peroxisomal ATPase PEX1 N-terminal C-lobe" evidence="3">
    <location>
        <begin position="97"/>
        <end position="158"/>
    </location>
</feature>
<protein>
    <recommendedName>
        <fullName evidence="3">Peroxisomal ATPase PEX1 N-terminal C-lobe domain-containing protein</fullName>
    </recommendedName>
</protein>
<evidence type="ECO:0000256" key="2">
    <source>
        <dbReference type="ARBA" id="ARBA00022840"/>
    </source>
</evidence>
<dbReference type="SUPFAM" id="SSF50692">
    <property type="entry name" value="ADC-like"/>
    <property type="match status" value="1"/>
</dbReference>
<evidence type="ECO:0000256" key="1">
    <source>
        <dbReference type="ARBA" id="ARBA00022741"/>
    </source>
</evidence>
<comment type="caution">
    <text evidence="4">The sequence shown here is derived from an EMBL/GenBank/DDBJ whole genome shotgun (WGS) entry which is preliminary data.</text>
</comment>
<dbReference type="Gene3D" id="3.10.330.10">
    <property type="match status" value="1"/>
</dbReference>
<dbReference type="GO" id="GO:0007031">
    <property type="term" value="P:peroxisome organization"/>
    <property type="evidence" value="ECO:0007669"/>
    <property type="project" value="InterPro"/>
</dbReference>
<dbReference type="InterPro" id="IPR015342">
    <property type="entry name" value="PEX1-N_C-lobe"/>
</dbReference>
<evidence type="ECO:0000313" key="5">
    <source>
        <dbReference type="Proteomes" id="UP001141552"/>
    </source>
</evidence>
<proteinExistence type="predicted"/>
<dbReference type="SUPFAM" id="SSF54585">
    <property type="entry name" value="Cdc48 domain 2-like"/>
    <property type="match status" value="1"/>
</dbReference>
<keyword evidence="1" id="KW-0547">Nucleotide-binding</keyword>
<name>A0A9Q0FFG5_9ROSI</name>
<reference evidence="4" key="2">
    <citation type="journal article" date="2023" name="Plants (Basel)">
        <title>Annotation of the Turnera subulata (Passifloraceae) Draft Genome Reveals the S-Locus Evolved after the Divergence of Turneroideae from Passifloroideae in a Stepwise Manner.</title>
        <authorList>
            <person name="Henning P.M."/>
            <person name="Roalson E.H."/>
            <person name="Mir W."/>
            <person name="McCubbin A.G."/>
            <person name="Shore J.S."/>
        </authorList>
    </citation>
    <scope>NUCLEOTIDE SEQUENCE</scope>
    <source>
        <strain evidence="4">F60SS</strain>
    </source>
</reference>
<evidence type="ECO:0000313" key="4">
    <source>
        <dbReference type="EMBL" id="KAJ4830509.1"/>
    </source>
</evidence>
<accession>A0A9Q0FFG5</accession>
<dbReference type="OrthoDB" id="2187at2759"/>
<keyword evidence="2" id="KW-0067">ATP-binding</keyword>
<dbReference type="AlphaFoldDB" id="A0A9Q0FFG5"/>
<feature type="non-terminal residue" evidence="4">
    <location>
        <position position="1"/>
    </location>
</feature>
<keyword evidence="5" id="KW-1185">Reference proteome</keyword>
<organism evidence="4 5">
    <name type="scientific">Turnera subulata</name>
    <dbReference type="NCBI Taxonomy" id="218843"/>
    <lineage>
        <taxon>Eukaryota</taxon>
        <taxon>Viridiplantae</taxon>
        <taxon>Streptophyta</taxon>
        <taxon>Embryophyta</taxon>
        <taxon>Tracheophyta</taxon>
        <taxon>Spermatophyta</taxon>
        <taxon>Magnoliopsida</taxon>
        <taxon>eudicotyledons</taxon>
        <taxon>Gunneridae</taxon>
        <taxon>Pentapetalae</taxon>
        <taxon>rosids</taxon>
        <taxon>fabids</taxon>
        <taxon>Malpighiales</taxon>
        <taxon>Passifloraceae</taxon>
        <taxon>Turnera</taxon>
    </lineage>
</organism>
<dbReference type="InterPro" id="IPR009010">
    <property type="entry name" value="Asp_de-COase-like_dom_sf"/>
</dbReference>
<reference evidence="4" key="1">
    <citation type="submission" date="2022-02" db="EMBL/GenBank/DDBJ databases">
        <authorList>
            <person name="Henning P.M."/>
            <person name="McCubbin A.G."/>
            <person name="Shore J.S."/>
        </authorList>
    </citation>
    <scope>NUCLEOTIDE SEQUENCE</scope>
    <source>
        <strain evidence="4">F60SS</strain>
        <tissue evidence="4">Leaves</tissue>
    </source>
</reference>
<gene>
    <name evidence="4" type="ORF">Tsubulata_041120</name>
</gene>
<dbReference type="Proteomes" id="UP001141552">
    <property type="component" value="Unassembled WGS sequence"/>
</dbReference>
<dbReference type="GO" id="GO:0005524">
    <property type="term" value="F:ATP binding"/>
    <property type="evidence" value="ECO:0007669"/>
    <property type="project" value="UniProtKB-KW"/>
</dbReference>